<organism evidence="1 2">
    <name type="scientific">Nematostella vectensis</name>
    <name type="common">Starlet sea anemone</name>
    <dbReference type="NCBI Taxonomy" id="45351"/>
    <lineage>
        <taxon>Eukaryota</taxon>
        <taxon>Metazoa</taxon>
        <taxon>Cnidaria</taxon>
        <taxon>Anthozoa</taxon>
        <taxon>Hexacorallia</taxon>
        <taxon>Actiniaria</taxon>
        <taxon>Edwardsiidae</taxon>
        <taxon>Nematostella</taxon>
    </lineage>
</organism>
<dbReference type="InterPro" id="IPR049039">
    <property type="entry name" value="RMD1-3_a_helical_rpt"/>
</dbReference>
<dbReference type="EMBL" id="DS471687">
    <property type="protein sequence ID" value="EDO28338.1"/>
    <property type="molecule type" value="Genomic_DNA"/>
</dbReference>
<protein>
    <submittedName>
        <fullName evidence="1">Uncharacterized protein</fullName>
    </submittedName>
</protein>
<dbReference type="InParanoid" id="A7T6R7"/>
<dbReference type="STRING" id="45351.A7T6R7"/>
<dbReference type="KEGG" id="nve:5498760"/>
<evidence type="ECO:0000313" key="1">
    <source>
        <dbReference type="EMBL" id="EDO28338.1"/>
    </source>
</evidence>
<name>A7T6R7_NEMVE</name>
<proteinExistence type="predicted"/>
<reference evidence="1 2" key="1">
    <citation type="journal article" date="2007" name="Science">
        <title>Sea anemone genome reveals ancestral eumetazoan gene repertoire and genomic organization.</title>
        <authorList>
            <person name="Putnam N.H."/>
            <person name="Srivastava M."/>
            <person name="Hellsten U."/>
            <person name="Dirks B."/>
            <person name="Chapman J."/>
            <person name="Salamov A."/>
            <person name="Terry A."/>
            <person name="Shapiro H."/>
            <person name="Lindquist E."/>
            <person name="Kapitonov V.V."/>
            <person name="Jurka J."/>
            <person name="Genikhovich G."/>
            <person name="Grigoriev I.V."/>
            <person name="Lucas S.M."/>
            <person name="Steele R.E."/>
            <person name="Finnerty J.R."/>
            <person name="Technau U."/>
            <person name="Martindale M.Q."/>
            <person name="Rokhsar D.S."/>
        </authorList>
    </citation>
    <scope>NUCLEOTIDE SEQUENCE [LARGE SCALE GENOMIC DNA]</scope>
    <source>
        <strain evidence="2">CH2 X CH6</strain>
    </source>
</reference>
<dbReference type="PANTHER" id="PTHR16056">
    <property type="entry name" value="REGULATOR OF MICROTUBULE DYNAMICS PROTEIN"/>
    <property type="match status" value="1"/>
</dbReference>
<evidence type="ECO:0000313" key="2">
    <source>
        <dbReference type="Proteomes" id="UP000001593"/>
    </source>
</evidence>
<keyword evidence="2" id="KW-1185">Reference proteome</keyword>
<dbReference type="AlphaFoldDB" id="A7T6R7"/>
<dbReference type="Proteomes" id="UP000001593">
    <property type="component" value="Unassembled WGS sequence"/>
</dbReference>
<dbReference type="PANTHER" id="PTHR16056:SF2">
    <property type="entry name" value="TESTIS-EXPRESSED PROTEIN 10"/>
    <property type="match status" value="1"/>
</dbReference>
<sequence>MSEITSIIEKLDKEYEEAVTSEKFKESIEANKETKEPEVLWRLSRASRVVADRTTDSTEKQTYVNMIKEFASRGIEIDDKNSGCHKWFAMGLMQAAGGPQEKMKNVHIVKEHFQ</sequence>
<dbReference type="HOGENOM" id="CLU_2127307_0_0_1"/>
<accession>A7T6R7</accession>
<gene>
    <name evidence="1" type="ORF">NEMVEDRAFT_v1g223111</name>
</gene>
<feature type="non-terminal residue" evidence="1">
    <location>
        <position position="1"/>
    </location>
</feature>
<dbReference type="Pfam" id="PF21033">
    <property type="entry name" value="RMD1-3"/>
    <property type="match status" value="1"/>
</dbReference>
<dbReference type="PhylomeDB" id="A7T6R7"/>